<dbReference type="Proteomes" id="UP001595724">
    <property type="component" value="Unassembled WGS sequence"/>
</dbReference>
<sequence length="335" mass="37320">MSGAFLRPLLEAVPREELEARTRAAGVLAPHGFIRGLDADYDLDVHLGRLFGDLAPEDDLRFAYGTGEDERWVLMERMPWDSHFFGRGMARINEVVAPRGISATEASATAVPAVQAALDQARANGIDYVLATVDPRNLAMIRNMAATGFELIETRCHYHMPLAGPPAVRYPTRLATARDVPSLARAARETINHFDRFHADPAIAAVDADRLMERWVEASVLEGFADATVVPDVEAPQAFCTARYHREHWDGWGLRLAQPVLSAVAPVHRGWYVKIISELNEHLRSVGAEHSHLITQITNNAVIHCWEKLGYRFGKGEHVFRCLLRPEGSENARTH</sequence>
<dbReference type="SUPFAM" id="SSF55729">
    <property type="entry name" value="Acyl-CoA N-acyltransferases (Nat)"/>
    <property type="match status" value="2"/>
</dbReference>
<dbReference type="InterPro" id="IPR016181">
    <property type="entry name" value="Acyl_CoA_acyltransferase"/>
</dbReference>
<proteinExistence type="predicted"/>
<name>A0ABV7UNV0_9GAMM</name>
<gene>
    <name evidence="1" type="ORF">ACFOM9_00760</name>
</gene>
<keyword evidence="2" id="KW-1185">Reference proteome</keyword>
<protein>
    <recommendedName>
        <fullName evidence="3">N-acetyltransferase domain-containing protein</fullName>
    </recommendedName>
</protein>
<accession>A0ABV7UNV0</accession>
<dbReference type="RefSeq" id="WP_386705303.1">
    <property type="nucleotide sequence ID" value="NZ_JBHRYF010000001.1"/>
</dbReference>
<evidence type="ECO:0000313" key="1">
    <source>
        <dbReference type="EMBL" id="MFC3658607.1"/>
    </source>
</evidence>
<reference evidence="2" key="1">
    <citation type="journal article" date="2019" name="Int. J. Syst. Evol. Microbiol.">
        <title>The Global Catalogue of Microorganisms (GCM) 10K type strain sequencing project: providing services to taxonomists for standard genome sequencing and annotation.</title>
        <authorList>
            <consortium name="The Broad Institute Genomics Platform"/>
            <consortium name="The Broad Institute Genome Sequencing Center for Infectious Disease"/>
            <person name="Wu L."/>
            <person name="Ma J."/>
        </authorList>
    </citation>
    <scope>NUCLEOTIDE SEQUENCE [LARGE SCALE GENOMIC DNA]</scope>
    <source>
        <strain evidence="2">KCTC 42211</strain>
    </source>
</reference>
<dbReference type="EMBL" id="JBHRYF010000001">
    <property type="protein sequence ID" value="MFC3658607.1"/>
    <property type="molecule type" value="Genomic_DNA"/>
</dbReference>
<evidence type="ECO:0000313" key="2">
    <source>
        <dbReference type="Proteomes" id="UP001595724"/>
    </source>
</evidence>
<dbReference type="Gene3D" id="3.40.630.30">
    <property type="match status" value="1"/>
</dbReference>
<comment type="caution">
    <text evidence="1">The sequence shown here is derived from an EMBL/GenBank/DDBJ whole genome shotgun (WGS) entry which is preliminary data.</text>
</comment>
<organism evidence="1 2">
    <name type="scientific">Luteimonas notoginsengisoli</name>
    <dbReference type="NCBI Taxonomy" id="1578200"/>
    <lineage>
        <taxon>Bacteria</taxon>
        <taxon>Pseudomonadati</taxon>
        <taxon>Pseudomonadota</taxon>
        <taxon>Gammaproteobacteria</taxon>
        <taxon>Lysobacterales</taxon>
        <taxon>Lysobacteraceae</taxon>
        <taxon>Luteimonas</taxon>
    </lineage>
</organism>
<evidence type="ECO:0008006" key="3">
    <source>
        <dbReference type="Google" id="ProtNLM"/>
    </source>
</evidence>